<dbReference type="InterPro" id="IPR013096">
    <property type="entry name" value="Cupin_2"/>
</dbReference>
<evidence type="ECO:0000313" key="3">
    <source>
        <dbReference type="Proteomes" id="UP000530032"/>
    </source>
</evidence>
<reference evidence="2" key="1">
    <citation type="submission" date="2020-12" db="EMBL/GenBank/DDBJ databases">
        <title>Comamonas sp. nov., isolated from stream water.</title>
        <authorList>
            <person name="Park K.-H."/>
        </authorList>
    </citation>
    <scope>NUCLEOTIDE SEQUENCE</scope>
    <source>
        <strain evidence="2">EJ-4</strain>
    </source>
</reference>
<keyword evidence="3" id="KW-1185">Reference proteome</keyword>
<dbReference type="RefSeq" id="WP_198462013.1">
    <property type="nucleotide sequence ID" value="NZ_JABBCQ020000021.1"/>
</dbReference>
<feature type="domain" description="Cupin type-2" evidence="1">
    <location>
        <begin position="41"/>
        <end position="101"/>
    </location>
</feature>
<dbReference type="InterPro" id="IPR014710">
    <property type="entry name" value="RmlC-like_jellyroll"/>
</dbReference>
<organism evidence="2 3">
    <name type="scientific">Comamonas suwonensis</name>
    <dbReference type="NCBI Taxonomy" id="2606214"/>
    <lineage>
        <taxon>Bacteria</taxon>
        <taxon>Pseudomonadati</taxon>
        <taxon>Pseudomonadota</taxon>
        <taxon>Betaproteobacteria</taxon>
        <taxon>Burkholderiales</taxon>
        <taxon>Comamonadaceae</taxon>
        <taxon>Comamonas</taxon>
    </lineage>
</organism>
<accession>A0A843BBM5</accession>
<evidence type="ECO:0000259" key="1">
    <source>
        <dbReference type="Pfam" id="PF07883"/>
    </source>
</evidence>
<evidence type="ECO:0000313" key="2">
    <source>
        <dbReference type="EMBL" id="MBI1626642.1"/>
    </source>
</evidence>
<dbReference type="EMBL" id="JABBCQ020000021">
    <property type="protein sequence ID" value="MBI1626642.1"/>
    <property type="molecule type" value="Genomic_DNA"/>
</dbReference>
<dbReference type="Proteomes" id="UP000530032">
    <property type="component" value="Unassembled WGS sequence"/>
</dbReference>
<dbReference type="CDD" id="cd02230">
    <property type="entry name" value="cupin_HP0902-like"/>
    <property type="match status" value="1"/>
</dbReference>
<dbReference type="Pfam" id="PF07883">
    <property type="entry name" value="Cupin_2"/>
    <property type="match status" value="1"/>
</dbReference>
<gene>
    <name evidence="2" type="ORF">HF327_019360</name>
</gene>
<dbReference type="PANTHER" id="PTHR37694:SF1">
    <property type="entry name" value="SLR8022 PROTEIN"/>
    <property type="match status" value="1"/>
</dbReference>
<dbReference type="Gene3D" id="2.60.120.10">
    <property type="entry name" value="Jelly Rolls"/>
    <property type="match status" value="1"/>
</dbReference>
<dbReference type="SUPFAM" id="SSF51182">
    <property type="entry name" value="RmlC-like cupins"/>
    <property type="match status" value="1"/>
</dbReference>
<dbReference type="InterPro" id="IPR011051">
    <property type="entry name" value="RmlC_Cupin_sf"/>
</dbReference>
<sequence length="110" mass="11689">MALPHAQPGVPVEVQPHGVLLGNQKTCALFKSESLEVIRLVLMAGKHLPAHQAPGEMTIQCLQGRLIVSVGDNRQTLAAGQLLFLPAGTMHAVEAELDSSALLTIALHDR</sequence>
<proteinExistence type="predicted"/>
<comment type="caution">
    <text evidence="2">The sequence shown here is derived from an EMBL/GenBank/DDBJ whole genome shotgun (WGS) entry which is preliminary data.</text>
</comment>
<protein>
    <submittedName>
        <fullName evidence="2">Cupin domain-containing protein</fullName>
    </submittedName>
</protein>
<dbReference type="PANTHER" id="PTHR37694">
    <property type="entry name" value="SLR8022 PROTEIN"/>
    <property type="match status" value="1"/>
</dbReference>
<dbReference type="AlphaFoldDB" id="A0A843BBM5"/>
<name>A0A843BBM5_9BURK</name>